<dbReference type="OrthoDB" id="5653355at2"/>
<name>A0A377G642_9GAMM</name>
<keyword evidence="2" id="KW-1185">Reference proteome</keyword>
<gene>
    <name evidence="1" type="ORF">NCTC11370_00164</name>
</gene>
<organism evidence="1 2">
    <name type="scientific">Fluoribacter dumoffii</name>
    <dbReference type="NCBI Taxonomy" id="463"/>
    <lineage>
        <taxon>Bacteria</taxon>
        <taxon>Pseudomonadati</taxon>
        <taxon>Pseudomonadota</taxon>
        <taxon>Gammaproteobacteria</taxon>
        <taxon>Legionellales</taxon>
        <taxon>Legionellaceae</taxon>
        <taxon>Fluoribacter</taxon>
    </lineage>
</organism>
<dbReference type="SUPFAM" id="SSF53756">
    <property type="entry name" value="UDP-Glycosyltransferase/glycogen phosphorylase"/>
    <property type="match status" value="1"/>
</dbReference>
<dbReference type="STRING" id="1094715.GCA_000236165_00165"/>
<protein>
    <recommendedName>
        <fullName evidence="3">Capsule polysaccharide biosynthesis protein</fullName>
    </recommendedName>
</protein>
<dbReference type="RefSeq" id="WP_010652331.1">
    <property type="nucleotide sequence ID" value="NZ_JAPHOO010000002.1"/>
</dbReference>
<dbReference type="AlphaFoldDB" id="A0A377G642"/>
<accession>A0A377G642</accession>
<proteinExistence type="predicted"/>
<dbReference type="Proteomes" id="UP000254554">
    <property type="component" value="Unassembled WGS sequence"/>
</dbReference>
<dbReference type="EMBL" id="UGGT01000001">
    <property type="protein sequence ID" value="STO20119.1"/>
    <property type="molecule type" value="Genomic_DNA"/>
</dbReference>
<sequence>MKFLKVLNVLNPLLYYYKYSYRHRFPSDPYKQITKLTQNFQKKEELKKKVLIVPFRVSPVSNLFEGNCSLILKSRGYHVDALMCGQSVGYCDQIDFSLSKNLRCNLCFYEQQKFIKAYGVQGIFIEKYVSSDEKKRIRDEIETMNLNEINEHFSYKGVPVYRSLSSAVMLYFKSADFSLQDNTKELKGFLETIFLIITALENYFSENKVEFVLLSHGVYSTWGTVQEYCLSRGIKFVTWGREYHGAGVIAAHNASYLSEPLHESPSEWINKPLSAKQRAEITEYLQAKVGIGGKRFDYVSYYADSQKSVSKEEIYSQLNIKSDKPIVALLSSIPWDGQTFRPNIFFDDINAWVYETIDWFAKRNDCILIIRAHPAEKHADGGNGGGLFEVLEKRYGSVLPENIIFVPPESKIRSISIASISCAALLYGSTIGYETTFLKIPTILASEFFYTNKGITFDPKTKEDYFALITAAIEGNLQVDAERFERLLQYAYHYQFRRIMPETLMDLNGLNFIKYKYTELKDFVNDEVINKFIDKCITGEKFYFDDCYD</sequence>
<evidence type="ECO:0008006" key="3">
    <source>
        <dbReference type="Google" id="ProtNLM"/>
    </source>
</evidence>
<evidence type="ECO:0000313" key="1">
    <source>
        <dbReference type="EMBL" id="STO20119.1"/>
    </source>
</evidence>
<dbReference type="GeneID" id="93291217"/>
<reference evidence="1 2" key="1">
    <citation type="submission" date="2018-06" db="EMBL/GenBank/DDBJ databases">
        <authorList>
            <consortium name="Pathogen Informatics"/>
            <person name="Doyle S."/>
        </authorList>
    </citation>
    <scope>NUCLEOTIDE SEQUENCE [LARGE SCALE GENOMIC DNA]</scope>
    <source>
        <strain evidence="1 2">NCTC11370</strain>
    </source>
</reference>
<evidence type="ECO:0000313" key="2">
    <source>
        <dbReference type="Proteomes" id="UP000254554"/>
    </source>
</evidence>